<accession>A0ABR2YNN0</accession>
<sequence length="128" mass="14452">MIVLVEFDGKWRGYVSNSHPSEVLPLQWPEIPGGSITGTGRSVQLGVSVEPLAEVLQREGTKLASRQEFAKRVAMDLFRYMESFNKGVAGDMLVLPTNCLEQWFKKFDDKFRRNPDFLMQTGEKVPGS</sequence>
<reference evidence="2 3" key="1">
    <citation type="journal article" date="2024" name="Nat. Commun.">
        <title>Phylogenomics reveals the evolutionary origins of lichenization in chlorophyte algae.</title>
        <authorList>
            <person name="Puginier C."/>
            <person name="Libourel C."/>
            <person name="Otte J."/>
            <person name="Skaloud P."/>
            <person name="Haon M."/>
            <person name="Grisel S."/>
            <person name="Petersen M."/>
            <person name="Berrin J.G."/>
            <person name="Delaux P.M."/>
            <person name="Dal Grande F."/>
            <person name="Keller J."/>
        </authorList>
    </citation>
    <scope>NUCLEOTIDE SEQUENCE [LARGE SCALE GENOMIC DNA]</scope>
    <source>
        <strain evidence="2 3">SAG 216-7</strain>
    </source>
</reference>
<evidence type="ECO:0000313" key="3">
    <source>
        <dbReference type="Proteomes" id="UP001491310"/>
    </source>
</evidence>
<evidence type="ECO:0000313" key="2">
    <source>
        <dbReference type="EMBL" id="KAK9908643.1"/>
    </source>
</evidence>
<evidence type="ECO:0000259" key="1">
    <source>
        <dbReference type="Pfam" id="PF21057"/>
    </source>
</evidence>
<gene>
    <name evidence="2" type="ORF">WJX75_000849</name>
</gene>
<dbReference type="Pfam" id="PF21057">
    <property type="entry name" value="Hikeshi-like_C"/>
    <property type="match status" value="1"/>
</dbReference>
<dbReference type="InterPro" id="IPR048364">
    <property type="entry name" value="Hikeshi-like_C"/>
</dbReference>
<comment type="caution">
    <text evidence="2">The sequence shown here is derived from an EMBL/GenBank/DDBJ whole genome shotgun (WGS) entry which is preliminary data.</text>
</comment>
<protein>
    <recommendedName>
        <fullName evidence="1">Hikeshi-like C-terminal domain-containing protein</fullName>
    </recommendedName>
</protein>
<dbReference type="PANTHER" id="PTHR12925">
    <property type="entry name" value="HIKESHI FAMILY MEMBER"/>
    <property type="match status" value="1"/>
</dbReference>
<feature type="domain" description="Hikeshi-like C-terminal" evidence="1">
    <location>
        <begin position="67"/>
        <end position="119"/>
    </location>
</feature>
<dbReference type="EMBL" id="JALJOT010000007">
    <property type="protein sequence ID" value="KAK9908643.1"/>
    <property type="molecule type" value="Genomic_DNA"/>
</dbReference>
<dbReference type="PANTHER" id="PTHR12925:SF0">
    <property type="entry name" value="PROTEIN HIKESHI"/>
    <property type="match status" value="1"/>
</dbReference>
<proteinExistence type="predicted"/>
<dbReference type="Proteomes" id="UP001491310">
    <property type="component" value="Unassembled WGS sequence"/>
</dbReference>
<dbReference type="InterPro" id="IPR031318">
    <property type="entry name" value="OPI10"/>
</dbReference>
<name>A0ABR2YNN0_9CHLO</name>
<keyword evidence="3" id="KW-1185">Reference proteome</keyword>
<organism evidence="2 3">
    <name type="scientific">Coccomyxa subellipsoidea</name>
    <dbReference type="NCBI Taxonomy" id="248742"/>
    <lineage>
        <taxon>Eukaryota</taxon>
        <taxon>Viridiplantae</taxon>
        <taxon>Chlorophyta</taxon>
        <taxon>core chlorophytes</taxon>
        <taxon>Trebouxiophyceae</taxon>
        <taxon>Trebouxiophyceae incertae sedis</taxon>
        <taxon>Coccomyxaceae</taxon>
        <taxon>Coccomyxa</taxon>
    </lineage>
</organism>